<organism evidence="1">
    <name type="scientific">Physcomitrium patens</name>
    <name type="common">Spreading-leaved earth moss</name>
    <name type="synonym">Physcomitrella patens</name>
    <dbReference type="NCBI Taxonomy" id="3218"/>
    <lineage>
        <taxon>Eukaryota</taxon>
        <taxon>Viridiplantae</taxon>
        <taxon>Streptophyta</taxon>
        <taxon>Embryophyta</taxon>
        <taxon>Bryophyta</taxon>
        <taxon>Bryophytina</taxon>
        <taxon>Bryopsida</taxon>
        <taxon>Funariidae</taxon>
        <taxon>Funariales</taxon>
        <taxon>Funariaceae</taxon>
        <taxon>Physcomitrium</taxon>
    </lineage>
</organism>
<dbReference type="Gramene" id="Pp3c1_21783V3.1">
    <property type="protein sequence ID" value="PAC:32970361.CDS.1"/>
    <property type="gene ID" value="Pp3c1_21783"/>
</dbReference>
<dbReference type="Proteomes" id="UP000006727">
    <property type="component" value="Chromosome 1"/>
</dbReference>
<evidence type="ECO:0000313" key="2">
    <source>
        <dbReference type="EnsemblPlants" id="PAC:32970361.CDS.1"/>
    </source>
</evidence>
<keyword evidence="3" id="KW-1185">Reference proteome</keyword>
<evidence type="ECO:0000313" key="1">
    <source>
        <dbReference type="EMBL" id="PNR62541.1"/>
    </source>
</evidence>
<sequence>MPKPVQTCGSVCPSVCIETWIIPAPRENDLVSASCLLFVVIAPNSSPSKPFDFPMDLLLLHPRHQWRWN</sequence>
<dbReference type="EMBL" id="ABEU02000001">
    <property type="protein sequence ID" value="PNR62541.1"/>
    <property type="molecule type" value="Genomic_DNA"/>
</dbReference>
<dbReference type="InParanoid" id="A0A2K1L963"/>
<reference evidence="2" key="3">
    <citation type="submission" date="2020-12" db="UniProtKB">
        <authorList>
            <consortium name="EnsemblPlants"/>
        </authorList>
    </citation>
    <scope>IDENTIFICATION</scope>
</reference>
<dbReference type="EnsemblPlants" id="Pp3c1_21783V3.1">
    <property type="protein sequence ID" value="PAC:32970361.CDS.1"/>
    <property type="gene ID" value="Pp3c1_21783"/>
</dbReference>
<name>A0A2K1L963_PHYPA</name>
<protein>
    <submittedName>
        <fullName evidence="1 2">Uncharacterized protein</fullName>
    </submittedName>
</protein>
<reference evidence="1 3" key="2">
    <citation type="journal article" date="2018" name="Plant J.">
        <title>The Physcomitrella patens chromosome-scale assembly reveals moss genome structure and evolution.</title>
        <authorList>
            <person name="Lang D."/>
            <person name="Ullrich K.K."/>
            <person name="Murat F."/>
            <person name="Fuchs J."/>
            <person name="Jenkins J."/>
            <person name="Haas F.B."/>
            <person name="Piednoel M."/>
            <person name="Gundlach H."/>
            <person name="Van Bel M."/>
            <person name="Meyberg R."/>
            <person name="Vives C."/>
            <person name="Morata J."/>
            <person name="Symeonidi A."/>
            <person name="Hiss M."/>
            <person name="Muchero W."/>
            <person name="Kamisugi Y."/>
            <person name="Saleh O."/>
            <person name="Blanc G."/>
            <person name="Decker E.L."/>
            <person name="van Gessel N."/>
            <person name="Grimwood J."/>
            <person name="Hayes R.D."/>
            <person name="Graham S.W."/>
            <person name="Gunter L.E."/>
            <person name="McDaniel S.F."/>
            <person name="Hoernstein S.N.W."/>
            <person name="Larsson A."/>
            <person name="Li F.W."/>
            <person name="Perroud P.F."/>
            <person name="Phillips J."/>
            <person name="Ranjan P."/>
            <person name="Rokshar D.S."/>
            <person name="Rothfels C.J."/>
            <person name="Schneider L."/>
            <person name="Shu S."/>
            <person name="Stevenson D.W."/>
            <person name="Thummler F."/>
            <person name="Tillich M."/>
            <person name="Villarreal Aguilar J.C."/>
            <person name="Widiez T."/>
            <person name="Wong G.K."/>
            <person name="Wymore A."/>
            <person name="Zhang Y."/>
            <person name="Zimmer A.D."/>
            <person name="Quatrano R.S."/>
            <person name="Mayer K.F.X."/>
            <person name="Goodstein D."/>
            <person name="Casacuberta J.M."/>
            <person name="Vandepoele K."/>
            <person name="Reski R."/>
            <person name="Cuming A.C."/>
            <person name="Tuskan G.A."/>
            <person name="Maumus F."/>
            <person name="Salse J."/>
            <person name="Schmutz J."/>
            <person name="Rensing S.A."/>
        </authorList>
    </citation>
    <scope>NUCLEOTIDE SEQUENCE [LARGE SCALE GENOMIC DNA]</scope>
    <source>
        <strain evidence="2 3">cv. Gransden 2004</strain>
    </source>
</reference>
<evidence type="ECO:0000313" key="3">
    <source>
        <dbReference type="Proteomes" id="UP000006727"/>
    </source>
</evidence>
<gene>
    <name evidence="1" type="ORF">PHYPA_000965</name>
</gene>
<dbReference type="AlphaFoldDB" id="A0A2K1L963"/>
<reference evidence="1 3" key="1">
    <citation type="journal article" date="2008" name="Science">
        <title>The Physcomitrella genome reveals evolutionary insights into the conquest of land by plants.</title>
        <authorList>
            <person name="Rensing S."/>
            <person name="Lang D."/>
            <person name="Zimmer A."/>
            <person name="Terry A."/>
            <person name="Salamov A."/>
            <person name="Shapiro H."/>
            <person name="Nishiyama T."/>
            <person name="Perroud P.-F."/>
            <person name="Lindquist E."/>
            <person name="Kamisugi Y."/>
            <person name="Tanahashi T."/>
            <person name="Sakakibara K."/>
            <person name="Fujita T."/>
            <person name="Oishi K."/>
            <person name="Shin-I T."/>
            <person name="Kuroki Y."/>
            <person name="Toyoda A."/>
            <person name="Suzuki Y."/>
            <person name="Hashimoto A."/>
            <person name="Yamaguchi K."/>
            <person name="Sugano A."/>
            <person name="Kohara Y."/>
            <person name="Fujiyama A."/>
            <person name="Anterola A."/>
            <person name="Aoki S."/>
            <person name="Ashton N."/>
            <person name="Barbazuk W.B."/>
            <person name="Barker E."/>
            <person name="Bennetzen J."/>
            <person name="Bezanilla M."/>
            <person name="Blankenship R."/>
            <person name="Cho S.H."/>
            <person name="Dutcher S."/>
            <person name="Estelle M."/>
            <person name="Fawcett J.A."/>
            <person name="Gundlach H."/>
            <person name="Hanada K."/>
            <person name="Heyl A."/>
            <person name="Hicks K.A."/>
            <person name="Hugh J."/>
            <person name="Lohr M."/>
            <person name="Mayer K."/>
            <person name="Melkozernov A."/>
            <person name="Murata T."/>
            <person name="Nelson D."/>
            <person name="Pils B."/>
            <person name="Prigge M."/>
            <person name="Reiss B."/>
            <person name="Renner T."/>
            <person name="Rombauts S."/>
            <person name="Rushton P."/>
            <person name="Sanderfoot A."/>
            <person name="Schween G."/>
            <person name="Shiu S.-H."/>
            <person name="Stueber K."/>
            <person name="Theodoulou F.L."/>
            <person name="Tu H."/>
            <person name="Van de Peer Y."/>
            <person name="Verrier P.J."/>
            <person name="Waters E."/>
            <person name="Wood A."/>
            <person name="Yang L."/>
            <person name="Cove D."/>
            <person name="Cuming A."/>
            <person name="Hasebe M."/>
            <person name="Lucas S."/>
            <person name="Mishler D.B."/>
            <person name="Reski R."/>
            <person name="Grigoriev I."/>
            <person name="Quatrano R.S."/>
            <person name="Boore J.L."/>
        </authorList>
    </citation>
    <scope>NUCLEOTIDE SEQUENCE [LARGE SCALE GENOMIC DNA]</scope>
    <source>
        <strain evidence="2 3">cv. Gransden 2004</strain>
    </source>
</reference>
<proteinExistence type="predicted"/>
<accession>A0A2K1L963</accession>